<evidence type="ECO:0000313" key="2">
    <source>
        <dbReference type="Proteomes" id="UP000002287"/>
    </source>
</evidence>
<dbReference type="KEGG" id="bvi:Bcep1808_6933"/>
<geneLocation type="plasmid" evidence="1 2">
    <name>pBVIE01</name>
</geneLocation>
<reference evidence="1 2" key="1">
    <citation type="submission" date="2007-03" db="EMBL/GenBank/DDBJ databases">
        <title>Complete sequence of plasmid pBVIE01 of Burkholderia vietnamiensis G4.</title>
        <authorList>
            <consortium name="US DOE Joint Genome Institute"/>
            <person name="Copeland A."/>
            <person name="Lucas S."/>
            <person name="Lapidus A."/>
            <person name="Barry K."/>
            <person name="Detter J.C."/>
            <person name="Glavina del Rio T."/>
            <person name="Hammon N."/>
            <person name="Israni S."/>
            <person name="Dalin E."/>
            <person name="Tice H."/>
            <person name="Pitluck S."/>
            <person name="Chain P."/>
            <person name="Malfatti S."/>
            <person name="Shin M."/>
            <person name="Vergez L."/>
            <person name="Schmutz J."/>
            <person name="Larimer F."/>
            <person name="Land M."/>
            <person name="Hauser L."/>
            <person name="Kyrpides N."/>
            <person name="Tiedje J."/>
            <person name="Richardson P."/>
        </authorList>
    </citation>
    <scope>NUCLEOTIDE SEQUENCE [LARGE SCALE GENOMIC DNA]</scope>
    <source>
        <strain evidence="2">G4 / LMG 22486</strain>
        <plasmid evidence="1 2">pBVIE01</plasmid>
    </source>
</reference>
<keyword evidence="1" id="KW-0614">Plasmid</keyword>
<dbReference type="AlphaFoldDB" id="A4JU67"/>
<name>A4JU67_BURVG</name>
<gene>
    <name evidence="1" type="ordered locus">Bcep1808_6933</name>
</gene>
<dbReference type="EMBL" id="CP000617">
    <property type="protein sequence ID" value="ABO59820.1"/>
    <property type="molecule type" value="Genomic_DNA"/>
</dbReference>
<dbReference type="Proteomes" id="UP000002287">
    <property type="component" value="Plasmid pBVIE01"/>
</dbReference>
<dbReference type="HOGENOM" id="CLU_1529781_0_0_4"/>
<proteinExistence type="predicted"/>
<organism evidence="1 2">
    <name type="scientific">Burkholderia vietnamiensis (strain G4 / LMG 22486)</name>
    <name type="common">Burkholderia cepacia (strain R1808)</name>
    <dbReference type="NCBI Taxonomy" id="269482"/>
    <lineage>
        <taxon>Bacteria</taxon>
        <taxon>Pseudomonadati</taxon>
        <taxon>Pseudomonadota</taxon>
        <taxon>Betaproteobacteria</taxon>
        <taxon>Burkholderiales</taxon>
        <taxon>Burkholderiaceae</taxon>
        <taxon>Burkholderia</taxon>
        <taxon>Burkholderia cepacia complex</taxon>
    </lineage>
</organism>
<protein>
    <submittedName>
        <fullName evidence="1">Uncharacterized protein</fullName>
    </submittedName>
</protein>
<sequence>MNAQSCSSTAQQNETTESSRVLFPIDRTLDYRVSQRYLVAAEGFDEAEAKLHEYLDLDGSMTAAAALGVVQVSDQMEQIENSHEISHGDAPIRVSGEPVLDQSMKDLLVTAKSAEMLSLLRKIAERPQMFHHCVADLGNEVKAFVDAVDASFDESERLLLAVKAKAHPEDVDIDA</sequence>
<evidence type="ECO:0000313" key="1">
    <source>
        <dbReference type="EMBL" id="ABO59820.1"/>
    </source>
</evidence>
<accession>A4JU67</accession>